<dbReference type="GeneID" id="9094075"/>
<dbReference type="OMA" id="WATHENG"/>
<evidence type="ECO:0000313" key="4">
    <source>
        <dbReference type="Proteomes" id="UP000002059"/>
    </source>
</evidence>
<feature type="signal peptide" evidence="1">
    <location>
        <begin position="1"/>
        <end position="19"/>
    </location>
</feature>
<evidence type="ECO:0000313" key="3">
    <source>
        <dbReference type="EMBL" id="EEH36822.1"/>
    </source>
</evidence>
<dbReference type="GO" id="GO:0005576">
    <property type="term" value="C:extracellular region"/>
    <property type="evidence" value="ECO:0007669"/>
    <property type="project" value="InterPro"/>
</dbReference>
<dbReference type="KEGG" id="pbl:PAAG_07240"/>
<dbReference type="InterPro" id="IPR011329">
    <property type="entry name" value="Killer_tox_Kp4/SMK"/>
</dbReference>
<feature type="chain" id="PRO_5002910573" description="Killer toxin Kp4 domain-containing protein" evidence="1">
    <location>
        <begin position="20"/>
        <end position="107"/>
    </location>
</feature>
<dbReference type="RefSeq" id="XP_002790703.1">
    <property type="nucleotide sequence ID" value="XM_002790657.2"/>
</dbReference>
<dbReference type="VEuPathDB" id="FungiDB:PAAG_07240"/>
<dbReference type="STRING" id="502779.C1H8Z9"/>
<dbReference type="Pfam" id="PF09044">
    <property type="entry name" value="Kp4"/>
    <property type="match status" value="1"/>
</dbReference>
<organism evidence="3 4">
    <name type="scientific">Paracoccidioides lutzii (strain ATCC MYA-826 / Pb01)</name>
    <name type="common">Paracoccidioides brasiliensis</name>
    <dbReference type="NCBI Taxonomy" id="502779"/>
    <lineage>
        <taxon>Eukaryota</taxon>
        <taxon>Fungi</taxon>
        <taxon>Dikarya</taxon>
        <taxon>Ascomycota</taxon>
        <taxon>Pezizomycotina</taxon>
        <taxon>Eurotiomycetes</taxon>
        <taxon>Eurotiomycetidae</taxon>
        <taxon>Onygenales</taxon>
        <taxon>Ajellomycetaceae</taxon>
        <taxon>Paracoccidioides</taxon>
    </lineage>
</organism>
<dbReference type="HOGENOM" id="CLU_123452_0_0_1"/>
<dbReference type="eggNOG" id="ENOG502SU2G">
    <property type="taxonomic scope" value="Eukaryota"/>
</dbReference>
<sequence>MKISIILSTVLALTTYTSATDCYGKKACKVGGCQLSDVLNAIPPRNFRKNEQIACCKRANGGNRLCAWATHENGYMNWLVARHQVQELMTYGCRRCGHHDGIRVDVR</sequence>
<dbReference type="AlphaFoldDB" id="C1H8Z9"/>
<protein>
    <recommendedName>
        <fullName evidence="2">Killer toxin Kp4 domain-containing protein</fullName>
    </recommendedName>
</protein>
<keyword evidence="4" id="KW-1185">Reference proteome</keyword>
<dbReference type="EMBL" id="KN294014">
    <property type="protein sequence ID" value="EEH36822.1"/>
    <property type="molecule type" value="Genomic_DNA"/>
</dbReference>
<proteinExistence type="predicted"/>
<evidence type="ECO:0000259" key="2">
    <source>
        <dbReference type="Pfam" id="PF09044"/>
    </source>
</evidence>
<dbReference type="InterPro" id="IPR015131">
    <property type="entry name" value="Killer_tox_Kp4"/>
</dbReference>
<gene>
    <name evidence="3" type="ORF">PAAG_07240</name>
</gene>
<feature type="domain" description="Killer toxin Kp4" evidence="2">
    <location>
        <begin position="8"/>
        <end position="97"/>
    </location>
</feature>
<dbReference type="Proteomes" id="UP000002059">
    <property type="component" value="Partially assembled WGS sequence"/>
</dbReference>
<dbReference type="OrthoDB" id="4177994at2759"/>
<dbReference type="SUPFAM" id="SSF55221">
    <property type="entry name" value="Yeast killer toxins"/>
    <property type="match status" value="1"/>
</dbReference>
<evidence type="ECO:0000256" key="1">
    <source>
        <dbReference type="SAM" id="SignalP"/>
    </source>
</evidence>
<reference evidence="3 4" key="1">
    <citation type="journal article" date="2011" name="PLoS Genet.">
        <title>Comparative genomic analysis of human fungal pathogens causing paracoccidioidomycosis.</title>
        <authorList>
            <person name="Desjardins C.A."/>
            <person name="Champion M.D."/>
            <person name="Holder J.W."/>
            <person name="Muszewska A."/>
            <person name="Goldberg J."/>
            <person name="Bailao A.M."/>
            <person name="Brigido M.M."/>
            <person name="Ferreira M.E."/>
            <person name="Garcia A.M."/>
            <person name="Grynberg M."/>
            <person name="Gujja S."/>
            <person name="Heiman D.I."/>
            <person name="Henn M.R."/>
            <person name="Kodira C.D."/>
            <person name="Leon-Narvaez H."/>
            <person name="Longo L.V."/>
            <person name="Ma L.J."/>
            <person name="Malavazi I."/>
            <person name="Matsuo A.L."/>
            <person name="Morais F.V."/>
            <person name="Pereira M."/>
            <person name="Rodriguez-Brito S."/>
            <person name="Sakthikumar S."/>
            <person name="Salem-Izacc S.M."/>
            <person name="Sykes S.M."/>
            <person name="Teixeira M.M."/>
            <person name="Vallejo M.C."/>
            <person name="Walter M.E."/>
            <person name="Yandava C."/>
            <person name="Young S."/>
            <person name="Zeng Q."/>
            <person name="Zucker J."/>
            <person name="Felipe M.S."/>
            <person name="Goldman G.H."/>
            <person name="Haas B.J."/>
            <person name="McEwen J.G."/>
            <person name="Nino-Vega G."/>
            <person name="Puccia R."/>
            <person name="San-Blas G."/>
            <person name="Soares C.M."/>
            <person name="Birren B.W."/>
            <person name="Cuomo C.A."/>
        </authorList>
    </citation>
    <scope>NUCLEOTIDE SEQUENCE [LARGE SCALE GENOMIC DNA]</scope>
    <source>
        <strain evidence="4">ATCC MYA-826 / Pb01</strain>
    </source>
</reference>
<keyword evidence="1" id="KW-0732">Signal</keyword>
<name>C1H8Z9_PARBA</name>
<dbReference type="Gene3D" id="3.30.430.10">
    <property type="entry name" value="Killer Toxin P4, subunit A"/>
    <property type="match status" value="1"/>
</dbReference>
<accession>C1H8Z9</accession>